<dbReference type="PROSITE" id="PS01311">
    <property type="entry name" value="LGT"/>
    <property type="match status" value="1"/>
</dbReference>
<dbReference type="PANTHER" id="PTHR30589:SF0">
    <property type="entry name" value="PHOSPHATIDYLGLYCEROL--PROLIPOPROTEIN DIACYLGLYCERYL TRANSFERASE"/>
    <property type="match status" value="1"/>
</dbReference>
<feature type="transmembrane region" description="Helical" evidence="7">
    <location>
        <begin position="171"/>
        <end position="190"/>
    </location>
</feature>
<dbReference type="GO" id="GO:0042158">
    <property type="term" value="P:lipoprotein biosynthetic process"/>
    <property type="evidence" value="ECO:0007669"/>
    <property type="project" value="UniProtKB-UniRule"/>
</dbReference>
<evidence type="ECO:0000256" key="5">
    <source>
        <dbReference type="ARBA" id="ARBA00022989"/>
    </source>
</evidence>
<evidence type="ECO:0000256" key="1">
    <source>
        <dbReference type="ARBA" id="ARBA00007150"/>
    </source>
</evidence>
<dbReference type="EC" id="2.5.1.145" evidence="7"/>
<keyword evidence="4 7" id="KW-0812">Transmembrane</keyword>
<evidence type="ECO:0000313" key="8">
    <source>
        <dbReference type="EMBL" id="OOP74301.1"/>
    </source>
</evidence>
<evidence type="ECO:0000256" key="7">
    <source>
        <dbReference type="HAMAP-Rule" id="MF_01147"/>
    </source>
</evidence>
<feature type="transmembrane region" description="Helical" evidence="7">
    <location>
        <begin position="15"/>
        <end position="34"/>
    </location>
</feature>
<dbReference type="EMBL" id="MWMH01000002">
    <property type="protein sequence ID" value="OOP74301.1"/>
    <property type="molecule type" value="Genomic_DNA"/>
</dbReference>
<dbReference type="NCBIfam" id="TIGR00544">
    <property type="entry name" value="lgt"/>
    <property type="match status" value="1"/>
</dbReference>
<keyword evidence="5 7" id="KW-1133">Transmembrane helix</keyword>
<keyword evidence="3 7" id="KW-0808">Transferase</keyword>
<evidence type="ECO:0000256" key="3">
    <source>
        <dbReference type="ARBA" id="ARBA00022679"/>
    </source>
</evidence>
<dbReference type="PANTHER" id="PTHR30589">
    <property type="entry name" value="PROLIPOPROTEIN DIACYLGLYCERYL TRANSFERASE"/>
    <property type="match status" value="1"/>
</dbReference>
<comment type="function">
    <text evidence="7">Catalyzes the transfer of the diacylglyceryl group from phosphatidylglycerol to the sulfhydryl group of the N-terminal cysteine of a prolipoprotein, the first step in the formation of mature lipoproteins.</text>
</comment>
<comment type="catalytic activity">
    <reaction evidence="7">
        <text>L-cysteinyl-[prolipoprotein] + a 1,2-diacyl-sn-glycero-3-phospho-(1'-sn-glycerol) = an S-1,2-diacyl-sn-glyceryl-L-cysteinyl-[prolipoprotein] + sn-glycerol 1-phosphate + H(+)</text>
        <dbReference type="Rhea" id="RHEA:56712"/>
        <dbReference type="Rhea" id="RHEA-COMP:14679"/>
        <dbReference type="Rhea" id="RHEA-COMP:14680"/>
        <dbReference type="ChEBI" id="CHEBI:15378"/>
        <dbReference type="ChEBI" id="CHEBI:29950"/>
        <dbReference type="ChEBI" id="CHEBI:57685"/>
        <dbReference type="ChEBI" id="CHEBI:64716"/>
        <dbReference type="ChEBI" id="CHEBI:140658"/>
        <dbReference type="EC" id="2.5.1.145"/>
    </reaction>
</comment>
<evidence type="ECO:0000313" key="9">
    <source>
        <dbReference type="Proteomes" id="UP000190959"/>
    </source>
</evidence>
<keyword evidence="2 7" id="KW-1003">Cell membrane</keyword>
<feature type="transmembrane region" description="Helical" evidence="7">
    <location>
        <begin position="88"/>
        <end position="105"/>
    </location>
</feature>
<comment type="subcellular location">
    <subcellularLocation>
        <location evidence="7">Cell membrane</location>
        <topology evidence="7">Multi-pass membrane protein</topology>
    </subcellularLocation>
</comment>
<comment type="pathway">
    <text evidence="7">Protein modification; lipoprotein biosynthesis (diacylglyceryl transfer).</text>
</comment>
<comment type="similarity">
    <text evidence="1 7">Belongs to the Lgt family.</text>
</comment>
<feature type="transmembrane region" description="Helical" evidence="7">
    <location>
        <begin position="112"/>
        <end position="130"/>
    </location>
</feature>
<dbReference type="RefSeq" id="WP_078115104.1">
    <property type="nucleotide sequence ID" value="NZ_MWMH01000002.1"/>
</dbReference>
<dbReference type="UniPathway" id="UPA00664"/>
<organism evidence="8 9">
    <name type="scientific">Clostridium beijerinckii</name>
    <name type="common">Clostridium MP</name>
    <dbReference type="NCBI Taxonomy" id="1520"/>
    <lineage>
        <taxon>Bacteria</taxon>
        <taxon>Bacillati</taxon>
        <taxon>Bacillota</taxon>
        <taxon>Clostridia</taxon>
        <taxon>Eubacteriales</taxon>
        <taxon>Clostridiaceae</taxon>
        <taxon>Clostridium</taxon>
    </lineage>
</organism>
<dbReference type="Proteomes" id="UP000190959">
    <property type="component" value="Unassembled WGS sequence"/>
</dbReference>
<gene>
    <name evidence="7" type="primary">lgt</name>
    <name evidence="8" type="ORF">CBEIBR21_07360</name>
</gene>
<evidence type="ECO:0000256" key="6">
    <source>
        <dbReference type="ARBA" id="ARBA00023136"/>
    </source>
</evidence>
<evidence type="ECO:0000256" key="2">
    <source>
        <dbReference type="ARBA" id="ARBA00022475"/>
    </source>
</evidence>
<dbReference type="HAMAP" id="MF_01147">
    <property type="entry name" value="Lgt"/>
    <property type="match status" value="1"/>
</dbReference>
<comment type="caution">
    <text evidence="8">The sequence shown here is derived from an EMBL/GenBank/DDBJ whole genome shotgun (WGS) entry which is preliminary data.</text>
</comment>
<dbReference type="InterPro" id="IPR001640">
    <property type="entry name" value="Lgt"/>
</dbReference>
<evidence type="ECO:0000256" key="4">
    <source>
        <dbReference type="ARBA" id="ARBA00022692"/>
    </source>
</evidence>
<keyword evidence="8" id="KW-0449">Lipoprotein</keyword>
<keyword evidence="6 7" id="KW-0472">Membrane</keyword>
<accession>A0A1S9NA75</accession>
<proteinExistence type="inferred from homology"/>
<dbReference type="AlphaFoldDB" id="A0A1S9NA75"/>
<protein>
    <recommendedName>
        <fullName evidence="7">Phosphatidylglycerol--prolipoprotein diacylglyceryl transferase</fullName>
        <ecNumber evidence="7">2.5.1.145</ecNumber>
    </recommendedName>
</protein>
<feature type="binding site" evidence="7">
    <location>
        <position position="131"/>
    </location>
    <ligand>
        <name>a 1,2-diacyl-sn-glycero-3-phospho-(1'-sn-glycerol)</name>
        <dbReference type="ChEBI" id="CHEBI:64716"/>
    </ligand>
</feature>
<dbReference type="Pfam" id="PF01790">
    <property type="entry name" value="LGT"/>
    <property type="match status" value="1"/>
</dbReference>
<dbReference type="GO" id="GO:0005886">
    <property type="term" value="C:plasma membrane"/>
    <property type="evidence" value="ECO:0007669"/>
    <property type="project" value="UniProtKB-SubCell"/>
</dbReference>
<feature type="transmembrane region" description="Helical" evidence="7">
    <location>
        <begin position="197"/>
        <end position="214"/>
    </location>
</feature>
<name>A0A1S9NA75_CLOBE</name>
<sequence>MNPVAFSIGGFDVRWYGIIIACGMALGIIIANYNCKWREDVDHDNLLNIVLLSLPIGIIGARLYYVVFEFDNYRNNIMEAFNIRHGGLAIHGGLIFALGSALIYTKIKKLNFIKFADVAAPSIILAQALGRWGNFFNQEAHGDAVSYEFIKHFPMFIQKGMNINGIYYNPTFLYESVWNIIVFIILMVILRKNKKSGTVFFTYIGLYSIGRFIIEGMRTDSLMIGNLRMAQLVSLSGVLIWIIFISLSYYKRIIGKKMYQ</sequence>
<feature type="transmembrane region" description="Helical" evidence="7">
    <location>
        <begin position="229"/>
        <end position="250"/>
    </location>
</feature>
<dbReference type="GO" id="GO:0008961">
    <property type="term" value="F:phosphatidylglycerol-prolipoprotein diacylglyceryl transferase activity"/>
    <property type="evidence" value="ECO:0007669"/>
    <property type="project" value="UniProtKB-UniRule"/>
</dbReference>
<reference evidence="8 9" key="1">
    <citation type="submission" date="2017-02" db="EMBL/GenBank/DDBJ databases">
        <title>Genome sequence of Clostridium beijerinckii Br21.</title>
        <authorList>
            <person name="Fonseca B.C."/>
            <person name="Guazzaroni M.E."/>
            <person name="Riano-Pachon D.M."/>
            <person name="Reginatto V."/>
        </authorList>
    </citation>
    <scope>NUCLEOTIDE SEQUENCE [LARGE SCALE GENOMIC DNA]</scope>
    <source>
        <strain evidence="8 9">Br21</strain>
    </source>
</reference>
<feature type="transmembrane region" description="Helical" evidence="7">
    <location>
        <begin position="46"/>
        <end position="68"/>
    </location>
</feature>